<keyword evidence="2" id="KW-1185">Reference proteome</keyword>
<dbReference type="InterPro" id="IPR018894">
    <property type="entry name" value="DUF2471"/>
</dbReference>
<evidence type="ECO:0000313" key="2">
    <source>
        <dbReference type="Proteomes" id="UP000285190"/>
    </source>
</evidence>
<comment type="caution">
    <text evidence="1">The sequence shown here is derived from an EMBL/GenBank/DDBJ whole genome shotgun (WGS) entry which is preliminary data.</text>
</comment>
<dbReference type="AlphaFoldDB" id="A0A418WUT5"/>
<proteinExistence type="predicted"/>
<dbReference type="EMBL" id="QYUN01000003">
    <property type="protein sequence ID" value="RJF96464.1"/>
    <property type="molecule type" value="Genomic_DNA"/>
</dbReference>
<protein>
    <submittedName>
        <fullName evidence="1">DUF2471 family protein</fullName>
    </submittedName>
</protein>
<sequence>MKGFDGYKLYKLHAVKERLALAVNTIVERHRTAGDVLTWRLVHQIESEALDMLMQSRDLDVEYIRMVRSSRWGYVPRVDEPADLETHDELPVALTLIQHAYHTSH</sequence>
<dbReference type="Proteomes" id="UP000285190">
    <property type="component" value="Unassembled WGS sequence"/>
</dbReference>
<gene>
    <name evidence="1" type="ORF">D3870_18555</name>
</gene>
<evidence type="ECO:0000313" key="1">
    <source>
        <dbReference type="EMBL" id="RJF96464.1"/>
    </source>
</evidence>
<dbReference type="RefSeq" id="WP_119742376.1">
    <property type="nucleotide sequence ID" value="NZ_QYUN01000003.1"/>
</dbReference>
<dbReference type="Pfam" id="PF10616">
    <property type="entry name" value="DUF2471"/>
    <property type="match status" value="1"/>
</dbReference>
<name>A0A418WUT5_9BURK</name>
<accession>A0A418WUT5</accession>
<dbReference type="OrthoDB" id="8777060at2"/>
<organism evidence="1 2">
    <name type="scientific">Noviherbaspirillum cavernae</name>
    <dbReference type="NCBI Taxonomy" id="2320862"/>
    <lineage>
        <taxon>Bacteria</taxon>
        <taxon>Pseudomonadati</taxon>
        <taxon>Pseudomonadota</taxon>
        <taxon>Betaproteobacteria</taxon>
        <taxon>Burkholderiales</taxon>
        <taxon>Oxalobacteraceae</taxon>
        <taxon>Noviherbaspirillum</taxon>
    </lineage>
</organism>
<reference evidence="1 2" key="1">
    <citation type="submission" date="2018-09" db="EMBL/GenBank/DDBJ databases">
        <authorList>
            <person name="Zhu H."/>
        </authorList>
    </citation>
    <scope>NUCLEOTIDE SEQUENCE [LARGE SCALE GENOMIC DNA]</scope>
    <source>
        <strain evidence="1 2">K2R10-39</strain>
    </source>
</reference>